<dbReference type="EMBL" id="CP158375">
    <property type="protein sequence ID" value="XDO97457.1"/>
    <property type="molecule type" value="Genomic_DNA"/>
</dbReference>
<reference evidence="2" key="1">
    <citation type="submission" date="2024-06" db="EMBL/GenBank/DDBJ databases">
        <title>Caulobacter inopinatus, sp. nov.</title>
        <authorList>
            <person name="Donachie S.P."/>
        </authorList>
    </citation>
    <scope>NUCLEOTIDE SEQUENCE</scope>
    <source>
        <strain evidence="2">73W</strain>
    </source>
</reference>
<feature type="transmembrane region" description="Helical" evidence="1">
    <location>
        <begin position="6"/>
        <end position="28"/>
    </location>
</feature>
<accession>A0AB39KU25</accession>
<dbReference type="RefSeq" id="WP_369060683.1">
    <property type="nucleotide sequence ID" value="NZ_CP158375.1"/>
</dbReference>
<dbReference type="AlphaFoldDB" id="A0AB39KU25"/>
<keyword evidence="1" id="KW-0812">Transmembrane</keyword>
<sequence length="90" mass="10162">MSFFGPTAVYLLCLITSAVCALLLARAWFASRSRLLLWTAISFALLAVNNLFLVADLVWLPDVYLLPYRRITSFAALGVLLYGFVWETDR</sequence>
<keyword evidence="1" id="KW-1133">Transmembrane helix</keyword>
<feature type="transmembrane region" description="Helical" evidence="1">
    <location>
        <begin position="67"/>
        <end position="86"/>
    </location>
</feature>
<gene>
    <name evidence="2" type="ORF">ABOZ73_03295</name>
</gene>
<keyword evidence="1" id="KW-0472">Membrane</keyword>
<name>A0AB39KU25_9CAUL</name>
<protein>
    <submittedName>
        <fullName evidence="2">DUF5985 family protein</fullName>
    </submittedName>
</protein>
<feature type="transmembrane region" description="Helical" evidence="1">
    <location>
        <begin position="35"/>
        <end position="55"/>
    </location>
</feature>
<organism evidence="2">
    <name type="scientific">Caulobacter sp. 73W</name>
    <dbReference type="NCBI Taxonomy" id="3161137"/>
    <lineage>
        <taxon>Bacteria</taxon>
        <taxon>Pseudomonadati</taxon>
        <taxon>Pseudomonadota</taxon>
        <taxon>Alphaproteobacteria</taxon>
        <taxon>Caulobacterales</taxon>
        <taxon>Caulobacteraceae</taxon>
        <taxon>Caulobacter</taxon>
    </lineage>
</organism>
<proteinExistence type="predicted"/>
<dbReference type="Pfam" id="PF19447">
    <property type="entry name" value="DUF5985"/>
    <property type="match status" value="1"/>
</dbReference>
<evidence type="ECO:0000256" key="1">
    <source>
        <dbReference type="SAM" id="Phobius"/>
    </source>
</evidence>
<evidence type="ECO:0000313" key="2">
    <source>
        <dbReference type="EMBL" id="XDO97457.1"/>
    </source>
</evidence>
<dbReference type="InterPro" id="IPR046027">
    <property type="entry name" value="DUF5985"/>
</dbReference>